<dbReference type="RefSeq" id="XP_025378862.1">
    <property type="nucleotide sequence ID" value="XM_025519944.1"/>
</dbReference>
<dbReference type="GO" id="GO:0005634">
    <property type="term" value="C:nucleus"/>
    <property type="evidence" value="ECO:0007669"/>
    <property type="project" value="TreeGrafter"/>
</dbReference>
<dbReference type="InterPro" id="IPR035979">
    <property type="entry name" value="RBD_domain_sf"/>
</dbReference>
<dbReference type="GO" id="GO:0003729">
    <property type="term" value="F:mRNA binding"/>
    <property type="evidence" value="ECO:0007669"/>
    <property type="project" value="TreeGrafter"/>
</dbReference>
<feature type="domain" description="RRM" evidence="4">
    <location>
        <begin position="99"/>
        <end position="176"/>
    </location>
</feature>
<keyword evidence="1 2" id="KW-0694">RNA-binding</keyword>
<dbReference type="InParanoid" id="A0A316YS69"/>
<dbReference type="AlphaFoldDB" id="A0A316YS69"/>
<dbReference type="Pfam" id="PF00076">
    <property type="entry name" value="RRM_1"/>
    <property type="match status" value="3"/>
</dbReference>
<accession>A0A316YS69</accession>
<feature type="region of interest" description="Disordered" evidence="3">
    <location>
        <begin position="186"/>
        <end position="255"/>
    </location>
</feature>
<dbReference type="Proteomes" id="UP000245768">
    <property type="component" value="Unassembled WGS sequence"/>
</dbReference>
<gene>
    <name evidence="5" type="ORF">FA10DRAFT_259012</name>
</gene>
<dbReference type="PANTHER" id="PTHR48025">
    <property type="entry name" value="OS02G0815200 PROTEIN"/>
    <property type="match status" value="1"/>
</dbReference>
<organism evidence="5 6">
    <name type="scientific">Acaromyces ingoldii</name>
    <dbReference type="NCBI Taxonomy" id="215250"/>
    <lineage>
        <taxon>Eukaryota</taxon>
        <taxon>Fungi</taxon>
        <taxon>Dikarya</taxon>
        <taxon>Basidiomycota</taxon>
        <taxon>Ustilaginomycotina</taxon>
        <taxon>Exobasidiomycetes</taxon>
        <taxon>Exobasidiales</taxon>
        <taxon>Cryptobasidiaceae</taxon>
        <taxon>Acaromyces</taxon>
    </lineage>
</organism>
<dbReference type="PROSITE" id="PS50102">
    <property type="entry name" value="RRM"/>
    <property type="match status" value="3"/>
</dbReference>
<dbReference type="Gene3D" id="3.30.70.330">
    <property type="match status" value="3"/>
</dbReference>
<dbReference type="EMBL" id="KZ819635">
    <property type="protein sequence ID" value="PWN91664.1"/>
    <property type="molecule type" value="Genomic_DNA"/>
</dbReference>
<dbReference type="GeneID" id="37041860"/>
<evidence type="ECO:0000256" key="2">
    <source>
        <dbReference type="PROSITE-ProRule" id="PRU00176"/>
    </source>
</evidence>
<feature type="region of interest" description="Disordered" evidence="3">
    <location>
        <begin position="547"/>
        <end position="586"/>
    </location>
</feature>
<feature type="compositionally biased region" description="Low complexity" evidence="3">
    <location>
        <begin position="234"/>
        <end position="247"/>
    </location>
</feature>
<feature type="compositionally biased region" description="Polar residues" evidence="3">
    <location>
        <begin position="550"/>
        <end position="574"/>
    </location>
</feature>
<feature type="compositionally biased region" description="Basic and acidic residues" evidence="3">
    <location>
        <begin position="498"/>
        <end position="520"/>
    </location>
</feature>
<protein>
    <recommendedName>
        <fullName evidence="4">RRM domain-containing protein</fullName>
    </recommendedName>
</protein>
<dbReference type="InterPro" id="IPR050502">
    <property type="entry name" value="Euk_RNA-bind_prot"/>
</dbReference>
<proteinExistence type="predicted"/>
<dbReference type="InterPro" id="IPR000504">
    <property type="entry name" value="RRM_dom"/>
</dbReference>
<feature type="region of interest" description="Disordered" evidence="3">
    <location>
        <begin position="623"/>
        <end position="648"/>
    </location>
</feature>
<dbReference type="CDD" id="cd00590">
    <property type="entry name" value="RRM_SF"/>
    <property type="match status" value="2"/>
</dbReference>
<sequence>MHPAPPSAQALPPSSDPRWVVVSNLPREANDAWLRVFFATIGSVEFVDFLGTEGPGSASVLFATVDQATAALRYDGYPALGIVLRPLLGHQQESKPTHKNLYVLNLPLDATTDQLTALFASYGTVVHCVILAMLDAQARRRGFIDMSSPFEAKEAIEGLNGFVWHGYPIEVSYAIVQRSGGPFDQESGRNIIKRNVPRNRFNTGPRRVPSDSTIGPRAFPGAGLLPPPLYRDIGASGQSGPSSPAMSEGSSLDESTATDPCTIFISGLDPVAILDDDDFRHALEPYGAVTAASLSRDQEGISRGFGVVTFSAEAEASAARDHLDGKLVNGRRLTSHNLVYNRTRHTASGLATGSQLAINLAQAAGLQQALTPSSFGRPSPLASSLPFPTSPVSSSIHSSAAHFNHPSPLLSPQYSMPHGRLGSQYTSHQPSSWATSISPPFSPASSTRRHDQIPMGAIGSSFVNSPREPLLPMGTSAYCSANLPTATWFRSNSTPRPVEIKPDPREAAVHKHNDGEEKSPGPRSKALLKQLAAPFTPKVALQANGVVGSPSLSESNDASPASTRSTGTSVNFSPLETPDVSRMDTPSTIFRSTPKRATASSFQVSRQVVRPFWHFRKPPYHFGEFGEKRRAPLAPVGHEKTSSPNKNK</sequence>
<name>A0A316YS69_9BASI</name>
<feature type="compositionally biased region" description="Low complexity" evidence="3">
    <location>
        <begin position="215"/>
        <end position="224"/>
    </location>
</feature>
<dbReference type="STRING" id="215250.A0A316YS69"/>
<dbReference type="InterPro" id="IPR012677">
    <property type="entry name" value="Nucleotide-bd_a/b_plait_sf"/>
</dbReference>
<dbReference type="SMART" id="SM00360">
    <property type="entry name" value="RRM"/>
    <property type="match status" value="3"/>
</dbReference>
<evidence type="ECO:0000313" key="5">
    <source>
        <dbReference type="EMBL" id="PWN91664.1"/>
    </source>
</evidence>
<feature type="region of interest" description="Disordered" evidence="3">
    <location>
        <begin position="490"/>
        <end position="524"/>
    </location>
</feature>
<evidence type="ECO:0000313" key="6">
    <source>
        <dbReference type="Proteomes" id="UP000245768"/>
    </source>
</evidence>
<dbReference type="OrthoDB" id="6159137at2759"/>
<feature type="domain" description="RRM" evidence="4">
    <location>
        <begin position="261"/>
        <end position="333"/>
    </location>
</feature>
<feature type="compositionally biased region" description="Polar residues" evidence="3">
    <location>
        <begin position="423"/>
        <end position="446"/>
    </location>
</feature>
<dbReference type="PANTHER" id="PTHR48025:SF1">
    <property type="entry name" value="RRM DOMAIN-CONTAINING PROTEIN"/>
    <property type="match status" value="1"/>
</dbReference>
<feature type="domain" description="RRM" evidence="4">
    <location>
        <begin position="18"/>
        <end position="85"/>
    </location>
</feature>
<reference evidence="5 6" key="1">
    <citation type="journal article" date="2018" name="Mol. Biol. Evol.">
        <title>Broad Genomic Sampling Reveals a Smut Pathogenic Ancestry of the Fungal Clade Ustilaginomycotina.</title>
        <authorList>
            <person name="Kijpornyongpan T."/>
            <person name="Mondo S.J."/>
            <person name="Barry K."/>
            <person name="Sandor L."/>
            <person name="Lee J."/>
            <person name="Lipzen A."/>
            <person name="Pangilinan J."/>
            <person name="LaButti K."/>
            <person name="Hainaut M."/>
            <person name="Henrissat B."/>
            <person name="Grigoriev I.V."/>
            <person name="Spatafora J.W."/>
            <person name="Aime M.C."/>
        </authorList>
    </citation>
    <scope>NUCLEOTIDE SEQUENCE [LARGE SCALE GENOMIC DNA]</scope>
    <source>
        <strain evidence="5 6">MCA 4198</strain>
    </source>
</reference>
<evidence type="ECO:0000256" key="3">
    <source>
        <dbReference type="SAM" id="MobiDB-lite"/>
    </source>
</evidence>
<keyword evidence="6" id="KW-1185">Reference proteome</keyword>
<feature type="region of interest" description="Disordered" evidence="3">
    <location>
        <begin position="410"/>
        <end position="452"/>
    </location>
</feature>
<evidence type="ECO:0000256" key="1">
    <source>
        <dbReference type="ARBA" id="ARBA00022884"/>
    </source>
</evidence>
<evidence type="ECO:0000259" key="4">
    <source>
        <dbReference type="PROSITE" id="PS50102"/>
    </source>
</evidence>
<dbReference type="SUPFAM" id="SSF54928">
    <property type="entry name" value="RNA-binding domain, RBD"/>
    <property type="match status" value="3"/>
</dbReference>